<sequence length="122" mass="13519">MGVANKMSCCKDNDSHATTKRRVETLARPEASTPPLKIRVPDVEDEDGGCTTPKAADRGDPLLPKCPPPPPRKPKSVPLLHKRKAQMVCLLDLSDEIDSMFPSNILRDFMCGKIKKIRTQIL</sequence>
<feature type="region of interest" description="Disordered" evidence="1">
    <location>
        <begin position="1"/>
        <end position="79"/>
    </location>
</feature>
<gene>
    <name evidence="2" type="ORF">AAHA92_08570</name>
</gene>
<accession>A0ABD1HNM6</accession>
<evidence type="ECO:0000313" key="3">
    <source>
        <dbReference type="Proteomes" id="UP001567538"/>
    </source>
</evidence>
<dbReference type="GO" id="GO:0004860">
    <property type="term" value="F:protein kinase inhibitor activity"/>
    <property type="evidence" value="ECO:0007669"/>
    <property type="project" value="UniProtKB-KW"/>
</dbReference>
<keyword evidence="3" id="KW-1185">Reference proteome</keyword>
<name>A0ABD1HNM6_SALDI</name>
<protein>
    <submittedName>
        <fullName evidence="2">Cyclin-dependent protein kinase inhibitor SMR10-like</fullName>
    </submittedName>
</protein>
<proteinExistence type="predicted"/>
<organism evidence="2 3">
    <name type="scientific">Salvia divinorum</name>
    <name type="common">Maria pastora</name>
    <name type="synonym">Diviner's sage</name>
    <dbReference type="NCBI Taxonomy" id="28513"/>
    <lineage>
        <taxon>Eukaryota</taxon>
        <taxon>Viridiplantae</taxon>
        <taxon>Streptophyta</taxon>
        <taxon>Embryophyta</taxon>
        <taxon>Tracheophyta</taxon>
        <taxon>Spermatophyta</taxon>
        <taxon>Magnoliopsida</taxon>
        <taxon>eudicotyledons</taxon>
        <taxon>Gunneridae</taxon>
        <taxon>Pentapetalae</taxon>
        <taxon>asterids</taxon>
        <taxon>lamiids</taxon>
        <taxon>Lamiales</taxon>
        <taxon>Lamiaceae</taxon>
        <taxon>Nepetoideae</taxon>
        <taxon>Mentheae</taxon>
        <taxon>Salviinae</taxon>
        <taxon>Salvia</taxon>
        <taxon>Salvia subgen. Calosphace</taxon>
    </lineage>
</organism>
<comment type="caution">
    <text evidence="2">The sequence shown here is derived from an EMBL/GenBank/DDBJ whole genome shotgun (WGS) entry which is preliminary data.</text>
</comment>
<keyword evidence="2" id="KW-0649">Protein kinase inhibitor</keyword>
<reference evidence="2 3" key="1">
    <citation type="submission" date="2024-06" db="EMBL/GenBank/DDBJ databases">
        <title>A chromosome level genome sequence of Diviner's sage (Salvia divinorum).</title>
        <authorList>
            <person name="Ford S.A."/>
            <person name="Ro D.-K."/>
            <person name="Ness R.W."/>
            <person name="Phillips M.A."/>
        </authorList>
    </citation>
    <scope>NUCLEOTIDE SEQUENCE [LARGE SCALE GENOMIC DNA]</scope>
    <source>
        <strain evidence="2">SAF-2024a</strain>
        <tissue evidence="2">Leaf</tissue>
    </source>
</reference>
<dbReference type="AlphaFoldDB" id="A0ABD1HNM6"/>
<evidence type="ECO:0000313" key="2">
    <source>
        <dbReference type="EMBL" id="KAL1558058.1"/>
    </source>
</evidence>
<feature type="compositionally biased region" description="Basic and acidic residues" evidence="1">
    <location>
        <begin position="9"/>
        <end position="27"/>
    </location>
</feature>
<dbReference type="Proteomes" id="UP001567538">
    <property type="component" value="Unassembled WGS sequence"/>
</dbReference>
<evidence type="ECO:0000256" key="1">
    <source>
        <dbReference type="SAM" id="MobiDB-lite"/>
    </source>
</evidence>
<dbReference type="EMBL" id="JBEAFC010000004">
    <property type="protein sequence ID" value="KAL1558058.1"/>
    <property type="molecule type" value="Genomic_DNA"/>
</dbReference>